<dbReference type="GeneID" id="77809639"/>
<sequence length="368" mass="40247">MDPGFFQRSKDGKVCLELIATPLKPPNHSRSRVCNEPQTSAGEPVHSPAGGPPIGSATAAGAAEVDTFRTCDSAAVLEASDEELQLAGAKPEEEGLFPALTPVKVADYEEIDKQIWLDKVKGYLLTEESPFPLFDSSSVMAVLDALAEKLQLDDSEPKEDSSFPDLTPAAVEDYKAIDEQLRLNEIEEDLITEEDTFTTVDGAEPEEEGLFPVLTSAAVEDYKAIDEQLRLNEIEEDLITKEDTFPTVDGAEPKEEGLFPVLTSAAVKDYKAIDEQLQLNQIKGDQIAEEDTLPTIDSAKPQEVAAVEDYKAIEEQLRLNQIEGDLLTEEDTFPTVDGVEPKEEGFFPALTSSAVEDYEAIDAHLRLD</sequence>
<feature type="region of interest" description="Disordered" evidence="1">
    <location>
        <begin position="23"/>
        <end position="60"/>
    </location>
</feature>
<accession>A0ABY7CIQ0</accession>
<evidence type="ECO:0000313" key="2">
    <source>
        <dbReference type="EMBL" id="WAQ84367.1"/>
    </source>
</evidence>
<gene>
    <name evidence="2" type="ORF">PtA15_4A820</name>
</gene>
<dbReference type="EMBL" id="CP110424">
    <property type="protein sequence ID" value="WAQ84367.1"/>
    <property type="molecule type" value="Genomic_DNA"/>
</dbReference>
<organism evidence="2 3">
    <name type="scientific">Puccinia triticina</name>
    <dbReference type="NCBI Taxonomy" id="208348"/>
    <lineage>
        <taxon>Eukaryota</taxon>
        <taxon>Fungi</taxon>
        <taxon>Dikarya</taxon>
        <taxon>Basidiomycota</taxon>
        <taxon>Pucciniomycotina</taxon>
        <taxon>Pucciniomycetes</taxon>
        <taxon>Pucciniales</taxon>
        <taxon>Pucciniaceae</taxon>
        <taxon>Puccinia</taxon>
    </lineage>
</organism>
<reference evidence="2" key="1">
    <citation type="submission" date="2022-10" db="EMBL/GenBank/DDBJ databases">
        <title>Puccinia triticina Genome sequencing and assembly.</title>
        <authorList>
            <person name="Li C."/>
        </authorList>
    </citation>
    <scope>NUCLEOTIDE SEQUENCE</scope>
    <source>
        <strain evidence="2">Pt15</strain>
    </source>
</reference>
<dbReference type="RefSeq" id="XP_053019922.1">
    <property type="nucleotide sequence ID" value="XM_053168744.1"/>
</dbReference>
<name>A0ABY7CIQ0_9BASI</name>
<evidence type="ECO:0000256" key="1">
    <source>
        <dbReference type="SAM" id="MobiDB-lite"/>
    </source>
</evidence>
<protein>
    <submittedName>
        <fullName evidence="2">Uncharacterized protein</fullName>
    </submittedName>
</protein>
<dbReference type="Proteomes" id="UP001164743">
    <property type="component" value="Chromosome 4A"/>
</dbReference>
<keyword evidence="3" id="KW-1185">Reference proteome</keyword>
<proteinExistence type="predicted"/>
<evidence type="ECO:0000313" key="3">
    <source>
        <dbReference type="Proteomes" id="UP001164743"/>
    </source>
</evidence>